<name>A0ABV7WHF9_9MICO</name>
<evidence type="ECO:0000313" key="3">
    <source>
        <dbReference type="Proteomes" id="UP001595685"/>
    </source>
</evidence>
<dbReference type="InterPro" id="IPR032584">
    <property type="entry name" value="DUF4913"/>
</dbReference>
<proteinExistence type="predicted"/>
<gene>
    <name evidence="2" type="ORF">ACFOLH_11230</name>
</gene>
<sequence length="158" mass="17690">MTVHPGVDQVVDDVVDALIDELPKDEWAENAPPSDEDHAGVGEADGAPPLYFPNVEVFVRELLAPTYRRSIDGRHRTWCPQWWRHAEGITRLEALWRAWEHLRLDPALGISIWLRDHADPHMAALLNPDGPFKGCSPDRGHGARLDPLPCDDVPAGLF</sequence>
<dbReference type="Pfam" id="PF16259">
    <property type="entry name" value="DUF4913"/>
    <property type="match status" value="1"/>
</dbReference>
<feature type="region of interest" description="Disordered" evidence="1">
    <location>
        <begin position="25"/>
        <end position="45"/>
    </location>
</feature>
<organism evidence="2 3">
    <name type="scientific">Aquipuribacter hungaricus</name>
    <dbReference type="NCBI Taxonomy" id="545624"/>
    <lineage>
        <taxon>Bacteria</taxon>
        <taxon>Bacillati</taxon>
        <taxon>Actinomycetota</taxon>
        <taxon>Actinomycetes</taxon>
        <taxon>Micrococcales</taxon>
        <taxon>Intrasporangiaceae</taxon>
        <taxon>Aquipuribacter</taxon>
    </lineage>
</organism>
<dbReference type="Proteomes" id="UP001595685">
    <property type="component" value="Unassembled WGS sequence"/>
</dbReference>
<reference evidence="3" key="1">
    <citation type="journal article" date="2019" name="Int. J. Syst. Evol. Microbiol.">
        <title>The Global Catalogue of Microorganisms (GCM) 10K type strain sequencing project: providing services to taxonomists for standard genome sequencing and annotation.</title>
        <authorList>
            <consortium name="The Broad Institute Genomics Platform"/>
            <consortium name="The Broad Institute Genome Sequencing Center for Infectious Disease"/>
            <person name="Wu L."/>
            <person name="Ma J."/>
        </authorList>
    </citation>
    <scope>NUCLEOTIDE SEQUENCE [LARGE SCALE GENOMIC DNA]</scope>
    <source>
        <strain evidence="3">NCAIM B.02333</strain>
    </source>
</reference>
<dbReference type="EMBL" id="JBHRWW010000006">
    <property type="protein sequence ID" value="MFC3688915.1"/>
    <property type="molecule type" value="Genomic_DNA"/>
</dbReference>
<accession>A0ABV7WHF9</accession>
<comment type="caution">
    <text evidence="2">The sequence shown here is derived from an EMBL/GenBank/DDBJ whole genome shotgun (WGS) entry which is preliminary data.</text>
</comment>
<dbReference type="RefSeq" id="WP_340288212.1">
    <property type="nucleotide sequence ID" value="NZ_JBBEOI010000001.1"/>
</dbReference>
<evidence type="ECO:0000313" key="2">
    <source>
        <dbReference type="EMBL" id="MFC3688915.1"/>
    </source>
</evidence>
<protein>
    <submittedName>
        <fullName evidence="2">DUF4913 domain-containing protein</fullName>
    </submittedName>
</protein>
<evidence type="ECO:0000256" key="1">
    <source>
        <dbReference type="SAM" id="MobiDB-lite"/>
    </source>
</evidence>
<keyword evidence="3" id="KW-1185">Reference proteome</keyword>